<evidence type="ECO:0000313" key="1">
    <source>
        <dbReference type="EMBL" id="KAK8774853.1"/>
    </source>
</evidence>
<dbReference type="AlphaFoldDB" id="A0AAQ4EK79"/>
<dbReference type="SUPFAM" id="SSF46934">
    <property type="entry name" value="UBA-like"/>
    <property type="match status" value="1"/>
</dbReference>
<protein>
    <submittedName>
        <fullName evidence="1">Uncharacterized protein</fullName>
    </submittedName>
</protein>
<sequence length="143" mass="15346">MSSSDTDDDIPDGKVCQQLCEEFAAITQTDTACAQFYLQDRSWNLERSINDFFEDRKNKGAVRVSGDDNRADVVLVVDGSRPSLAAAATAIFAEAATSSSNGSRSAAATQGHPNALKLITWNTDGIDEKNLVLRAKAVCSTIE</sequence>
<dbReference type="EMBL" id="JARKHS020014912">
    <property type="protein sequence ID" value="KAK8774853.1"/>
    <property type="molecule type" value="Genomic_DNA"/>
</dbReference>
<dbReference type="InterPro" id="IPR009060">
    <property type="entry name" value="UBA-like_sf"/>
</dbReference>
<dbReference type="Gene3D" id="1.10.8.10">
    <property type="entry name" value="DNA helicase RuvA subunit, C-terminal domain"/>
    <property type="match status" value="1"/>
</dbReference>
<feature type="non-terminal residue" evidence="1">
    <location>
        <position position="143"/>
    </location>
</feature>
<proteinExistence type="predicted"/>
<dbReference type="CDD" id="cd14672">
    <property type="entry name" value="UBA_ceTYDP2_like"/>
    <property type="match status" value="1"/>
</dbReference>
<keyword evidence="2" id="KW-1185">Reference proteome</keyword>
<reference evidence="1 2" key="1">
    <citation type="journal article" date="2023" name="Arcadia Sci">
        <title>De novo assembly of a long-read Amblyomma americanum tick genome.</title>
        <authorList>
            <person name="Chou S."/>
            <person name="Poskanzer K.E."/>
            <person name="Rollins M."/>
            <person name="Thuy-Boun P.S."/>
        </authorList>
    </citation>
    <scope>NUCLEOTIDE SEQUENCE [LARGE SCALE GENOMIC DNA]</scope>
    <source>
        <strain evidence="1">F_SG_1</strain>
        <tissue evidence="1">Salivary glands</tissue>
    </source>
</reference>
<evidence type="ECO:0000313" key="2">
    <source>
        <dbReference type="Proteomes" id="UP001321473"/>
    </source>
</evidence>
<gene>
    <name evidence="1" type="ORF">V5799_010614</name>
</gene>
<dbReference type="Proteomes" id="UP001321473">
    <property type="component" value="Unassembled WGS sequence"/>
</dbReference>
<accession>A0AAQ4EK79</accession>
<organism evidence="1 2">
    <name type="scientific">Amblyomma americanum</name>
    <name type="common">Lone star tick</name>
    <dbReference type="NCBI Taxonomy" id="6943"/>
    <lineage>
        <taxon>Eukaryota</taxon>
        <taxon>Metazoa</taxon>
        <taxon>Ecdysozoa</taxon>
        <taxon>Arthropoda</taxon>
        <taxon>Chelicerata</taxon>
        <taxon>Arachnida</taxon>
        <taxon>Acari</taxon>
        <taxon>Parasitiformes</taxon>
        <taxon>Ixodida</taxon>
        <taxon>Ixodoidea</taxon>
        <taxon>Ixodidae</taxon>
        <taxon>Amblyomminae</taxon>
        <taxon>Amblyomma</taxon>
    </lineage>
</organism>
<dbReference type="Pfam" id="PF14555">
    <property type="entry name" value="UBA_4"/>
    <property type="match status" value="1"/>
</dbReference>
<comment type="caution">
    <text evidence="1">The sequence shown here is derived from an EMBL/GenBank/DDBJ whole genome shotgun (WGS) entry which is preliminary data.</text>
</comment>
<name>A0AAQ4EK79_AMBAM</name>